<protein>
    <submittedName>
        <fullName evidence="2">Membrane protein</fullName>
    </submittedName>
</protein>
<accession>A0A829GKV7</accession>
<dbReference type="Proteomes" id="UP000014316">
    <property type="component" value="Unassembled WGS sequence"/>
</dbReference>
<feature type="transmembrane region" description="Helical" evidence="1">
    <location>
        <begin position="74"/>
        <end position="95"/>
    </location>
</feature>
<keyword evidence="1" id="KW-0812">Transmembrane</keyword>
<name>A0A829GKV7_LACPA</name>
<dbReference type="InterPro" id="IPR025671">
    <property type="entry name" value="HXXEE"/>
</dbReference>
<comment type="caution">
    <text evidence="2">The sequence shown here is derived from an EMBL/GenBank/DDBJ whole genome shotgun (WGS) entry which is preliminary data.</text>
</comment>
<evidence type="ECO:0000313" key="3">
    <source>
        <dbReference type="Proteomes" id="UP000014316"/>
    </source>
</evidence>
<dbReference type="EMBL" id="ANJW01000095">
    <property type="protein sequence ID" value="EPC58345.1"/>
    <property type="molecule type" value="Genomic_DNA"/>
</dbReference>
<evidence type="ECO:0000313" key="2">
    <source>
        <dbReference type="EMBL" id="EPC58345.1"/>
    </source>
</evidence>
<sequence>MSFFSSYWVLPLLFMFHDFEEMVLVPSWLLNHDSYIGKKQLFGGVHHSDVLAIGIWEEFCIYLLLSTVSQLINYPLLVVAATLPYLFHLIAHCVFSIIKHAFVPGVVTSIIEIPITILYLLALIKLTHIAIWQWFVVIIAVFVAFAVNLQFIHIIMSRIEDAVYCRK</sequence>
<dbReference type="AlphaFoldDB" id="A0A829GKV7"/>
<proteinExistence type="predicted"/>
<gene>
    <name evidence="2" type="ORF">Lpp123_01764</name>
</gene>
<keyword evidence="1" id="KW-0472">Membrane</keyword>
<evidence type="ECO:0000256" key="1">
    <source>
        <dbReference type="SAM" id="Phobius"/>
    </source>
</evidence>
<feature type="transmembrane region" description="Helical" evidence="1">
    <location>
        <begin position="130"/>
        <end position="149"/>
    </location>
</feature>
<keyword evidence="1" id="KW-1133">Transmembrane helix</keyword>
<dbReference type="Pfam" id="PF13787">
    <property type="entry name" value="HXXEE"/>
    <property type="match status" value="1"/>
</dbReference>
<reference evidence="2 3" key="1">
    <citation type="journal article" date="2013" name="PLoS ONE">
        <title>Lactobacillus paracasei comparative genomics: towards species pan-genome definition and exploitation of diversity.</title>
        <authorList>
            <person name="Smokvina T."/>
            <person name="Wels M."/>
            <person name="Polka J."/>
            <person name="Chervaux C."/>
            <person name="Brisse S."/>
            <person name="Boekhorst J."/>
            <person name="van Hylckama Vlieg J.E."/>
            <person name="Siezen R.J."/>
        </authorList>
    </citation>
    <scope>NUCLEOTIDE SEQUENCE [LARGE SCALE GENOMIC DNA]</scope>
    <source>
        <strain evidence="2 3">Lpp123</strain>
    </source>
</reference>
<organism evidence="2 3">
    <name type="scientific">Lacticaseibacillus paracasei subsp. paracasei Lpp123</name>
    <dbReference type="NCBI Taxonomy" id="1256201"/>
    <lineage>
        <taxon>Bacteria</taxon>
        <taxon>Bacillati</taxon>
        <taxon>Bacillota</taxon>
        <taxon>Bacilli</taxon>
        <taxon>Lactobacillales</taxon>
        <taxon>Lactobacillaceae</taxon>
        <taxon>Lacticaseibacillus</taxon>
    </lineage>
</organism>
<feature type="transmembrane region" description="Helical" evidence="1">
    <location>
        <begin position="102"/>
        <end position="124"/>
    </location>
</feature>